<comment type="caution">
    <text evidence="3">The sequence shown here is derived from an EMBL/GenBank/DDBJ whole genome shotgun (WGS) entry which is preliminary data.</text>
</comment>
<dbReference type="Pfam" id="PF00578">
    <property type="entry name" value="AhpC-TSA"/>
    <property type="match status" value="1"/>
</dbReference>
<dbReference type="GO" id="GO:0016491">
    <property type="term" value="F:oxidoreductase activity"/>
    <property type="evidence" value="ECO:0007669"/>
    <property type="project" value="InterPro"/>
</dbReference>
<dbReference type="GO" id="GO:0016853">
    <property type="term" value="F:isomerase activity"/>
    <property type="evidence" value="ECO:0007669"/>
    <property type="project" value="UniProtKB-KW"/>
</dbReference>
<dbReference type="AlphaFoldDB" id="A0AAE3V860"/>
<dbReference type="PROSITE" id="PS51352">
    <property type="entry name" value="THIOREDOXIN_2"/>
    <property type="match status" value="1"/>
</dbReference>
<feature type="compositionally biased region" description="Low complexity" evidence="1">
    <location>
        <begin position="63"/>
        <end position="80"/>
    </location>
</feature>
<name>A0AAE3V860_9FIRM</name>
<evidence type="ECO:0000313" key="3">
    <source>
        <dbReference type="EMBL" id="MDQ0151547.1"/>
    </source>
</evidence>
<evidence type="ECO:0000256" key="1">
    <source>
        <dbReference type="SAM" id="MobiDB-lite"/>
    </source>
</evidence>
<accession>A0AAE3V860</accession>
<dbReference type="InterPro" id="IPR050553">
    <property type="entry name" value="Thioredoxin_ResA/DsbE_sf"/>
</dbReference>
<keyword evidence="3" id="KW-0413">Isomerase</keyword>
<dbReference type="RefSeq" id="WP_307252140.1">
    <property type="nucleotide sequence ID" value="NZ_JAUSTO010000001.1"/>
</dbReference>
<keyword evidence="4" id="KW-1185">Reference proteome</keyword>
<dbReference type="Proteomes" id="UP001241537">
    <property type="component" value="Unassembled WGS sequence"/>
</dbReference>
<organism evidence="3 4">
    <name type="scientific">Moryella indoligenes</name>
    <dbReference type="NCBI Taxonomy" id="371674"/>
    <lineage>
        <taxon>Bacteria</taxon>
        <taxon>Bacillati</taxon>
        <taxon>Bacillota</taxon>
        <taxon>Clostridia</taxon>
        <taxon>Lachnospirales</taxon>
        <taxon>Lachnospiraceae</taxon>
        <taxon>Moryella</taxon>
    </lineage>
</organism>
<proteinExistence type="predicted"/>
<gene>
    <name evidence="3" type="ORF">J2S20_000221</name>
</gene>
<dbReference type="GO" id="GO:0016209">
    <property type="term" value="F:antioxidant activity"/>
    <property type="evidence" value="ECO:0007669"/>
    <property type="project" value="InterPro"/>
</dbReference>
<dbReference type="InterPro" id="IPR000866">
    <property type="entry name" value="AhpC/TSA"/>
</dbReference>
<evidence type="ECO:0000313" key="4">
    <source>
        <dbReference type="Proteomes" id="UP001241537"/>
    </source>
</evidence>
<dbReference type="PANTHER" id="PTHR42852">
    <property type="entry name" value="THIOL:DISULFIDE INTERCHANGE PROTEIN DSBE"/>
    <property type="match status" value="1"/>
</dbReference>
<sequence>MKNKKILLIALFFVVLLGAVSVLYRSLGSLAAPEQLKAESASAVKTGGDLSVQEAAQALGADSAESDAASEAGESGASSEGAERAIAPDFAVQDAEGNAVRLSDFYGKPVVLNFWASWCGPCKHEMPEFNALHEELGDGVQFFMVNLTDGQRESMASASRYVEKEGYTLPVYFDTASDGARSYSVYSIPTTYFIDAEGKVAAQAAGAIDRDTLRKGIAMIAPELVKE</sequence>
<dbReference type="InterPro" id="IPR017937">
    <property type="entry name" value="Thioredoxin_CS"/>
</dbReference>
<dbReference type="CDD" id="cd02966">
    <property type="entry name" value="TlpA_like_family"/>
    <property type="match status" value="1"/>
</dbReference>
<dbReference type="SUPFAM" id="SSF52833">
    <property type="entry name" value="Thioredoxin-like"/>
    <property type="match status" value="1"/>
</dbReference>
<dbReference type="PANTHER" id="PTHR42852:SF17">
    <property type="entry name" value="THIOREDOXIN-LIKE PROTEIN HI_1115"/>
    <property type="match status" value="1"/>
</dbReference>
<dbReference type="InterPro" id="IPR036249">
    <property type="entry name" value="Thioredoxin-like_sf"/>
</dbReference>
<dbReference type="PROSITE" id="PS00194">
    <property type="entry name" value="THIOREDOXIN_1"/>
    <property type="match status" value="1"/>
</dbReference>
<dbReference type="InterPro" id="IPR013766">
    <property type="entry name" value="Thioredoxin_domain"/>
</dbReference>
<feature type="region of interest" description="Disordered" evidence="1">
    <location>
        <begin position="63"/>
        <end position="82"/>
    </location>
</feature>
<dbReference type="Gene3D" id="3.40.30.10">
    <property type="entry name" value="Glutaredoxin"/>
    <property type="match status" value="1"/>
</dbReference>
<reference evidence="3" key="1">
    <citation type="submission" date="2023-07" db="EMBL/GenBank/DDBJ databases">
        <title>Genomic Encyclopedia of Type Strains, Phase IV (KMG-IV): sequencing the most valuable type-strain genomes for metagenomic binning, comparative biology and taxonomic classification.</title>
        <authorList>
            <person name="Goeker M."/>
        </authorList>
    </citation>
    <scope>NUCLEOTIDE SEQUENCE</scope>
    <source>
        <strain evidence="3">DSM 19659</strain>
    </source>
</reference>
<feature type="domain" description="Thioredoxin" evidence="2">
    <location>
        <begin position="81"/>
        <end position="222"/>
    </location>
</feature>
<dbReference type="EMBL" id="JAUSTO010000001">
    <property type="protein sequence ID" value="MDQ0151547.1"/>
    <property type="molecule type" value="Genomic_DNA"/>
</dbReference>
<evidence type="ECO:0000259" key="2">
    <source>
        <dbReference type="PROSITE" id="PS51352"/>
    </source>
</evidence>
<protein>
    <submittedName>
        <fullName evidence="3">Thiol-disulfide isomerase/thioredoxin</fullName>
    </submittedName>
</protein>